<dbReference type="PANTHER" id="PTHR21087:SF16">
    <property type="entry name" value="SHIKIMATE KINASE 1, CHLOROPLASTIC"/>
    <property type="match status" value="1"/>
</dbReference>
<keyword evidence="9 11" id="KW-0057">Aromatic amino acid biosynthesis</keyword>
<keyword evidence="5 11" id="KW-0808">Transferase</keyword>
<evidence type="ECO:0000256" key="2">
    <source>
        <dbReference type="ARBA" id="ARBA00006997"/>
    </source>
</evidence>
<comment type="subcellular location">
    <subcellularLocation>
        <location evidence="11">Cytoplasm</location>
    </subcellularLocation>
</comment>
<evidence type="ECO:0000256" key="5">
    <source>
        <dbReference type="ARBA" id="ARBA00022679"/>
    </source>
</evidence>
<comment type="cofactor">
    <cofactor evidence="11">
        <name>Mg(2+)</name>
        <dbReference type="ChEBI" id="CHEBI:18420"/>
    </cofactor>
    <text evidence="11">Binds 1 Mg(2+) ion per subunit.</text>
</comment>
<comment type="subunit">
    <text evidence="11">Monomer.</text>
</comment>
<evidence type="ECO:0000256" key="3">
    <source>
        <dbReference type="ARBA" id="ARBA00012154"/>
    </source>
</evidence>
<feature type="binding site" evidence="11">
    <location>
        <begin position="19"/>
        <end position="24"/>
    </location>
    <ligand>
        <name>ATP</name>
        <dbReference type="ChEBI" id="CHEBI:30616"/>
    </ligand>
</feature>
<keyword evidence="11" id="KW-0963">Cytoplasm</keyword>
<dbReference type="GO" id="GO:0004765">
    <property type="term" value="F:shikimate kinase activity"/>
    <property type="evidence" value="ECO:0007669"/>
    <property type="project" value="UniProtKB-UniRule"/>
</dbReference>
<dbReference type="GO" id="GO:0008652">
    <property type="term" value="P:amino acid biosynthetic process"/>
    <property type="evidence" value="ECO:0007669"/>
    <property type="project" value="UniProtKB-KW"/>
</dbReference>
<dbReference type="CDD" id="cd00464">
    <property type="entry name" value="SK"/>
    <property type="match status" value="1"/>
</dbReference>
<keyword evidence="11" id="KW-0460">Magnesium</keyword>
<dbReference type="GO" id="GO:0000287">
    <property type="term" value="F:magnesium ion binding"/>
    <property type="evidence" value="ECO:0007669"/>
    <property type="project" value="UniProtKB-UniRule"/>
</dbReference>
<dbReference type="Pfam" id="PF01202">
    <property type="entry name" value="SKI"/>
    <property type="match status" value="1"/>
</dbReference>
<evidence type="ECO:0000256" key="4">
    <source>
        <dbReference type="ARBA" id="ARBA00022605"/>
    </source>
</evidence>
<dbReference type="GO" id="GO:0005524">
    <property type="term" value="F:ATP binding"/>
    <property type="evidence" value="ECO:0007669"/>
    <property type="project" value="UniProtKB-UniRule"/>
</dbReference>
<keyword evidence="7 11" id="KW-0418">Kinase</keyword>
<dbReference type="HAMAP" id="MF_00109">
    <property type="entry name" value="Shikimate_kinase"/>
    <property type="match status" value="1"/>
</dbReference>
<dbReference type="AlphaFoldDB" id="A0AB39KYG1"/>
<evidence type="ECO:0000256" key="11">
    <source>
        <dbReference type="HAMAP-Rule" id="MF_00109"/>
    </source>
</evidence>
<feature type="binding site" evidence="11">
    <location>
        <position position="89"/>
    </location>
    <ligand>
        <name>substrate</name>
    </ligand>
</feature>
<evidence type="ECO:0000256" key="7">
    <source>
        <dbReference type="ARBA" id="ARBA00022777"/>
    </source>
</evidence>
<feature type="binding site" evidence="11">
    <location>
        <position position="64"/>
    </location>
    <ligand>
        <name>substrate</name>
    </ligand>
</feature>
<comment type="function">
    <text evidence="11">Catalyzes the specific phosphorylation of the 3-hydroxyl group of shikimic acid using ATP as a cosubstrate.</text>
</comment>
<sequence>MTAGSCRLDRPVVLFGPMASGKSSVGIALAGLTGAEFLDTDALVVAEHGPIPEIFAAHGEEAFRQAEAEVIAMVLSQEHPRGLVLALGGGSVLREETRSRLGGVHRIYLRASWDDVAPRLAGSADRPLLHGDAENGWKALMDRRRPVFESLATLSLDTGHRTAAEVAVQIAQEIAEGHCRVDEGAIV</sequence>
<keyword evidence="8 11" id="KW-0067">ATP-binding</keyword>
<evidence type="ECO:0000256" key="8">
    <source>
        <dbReference type="ARBA" id="ARBA00022840"/>
    </source>
</evidence>
<dbReference type="InterPro" id="IPR027417">
    <property type="entry name" value="P-loop_NTPase"/>
</dbReference>
<dbReference type="EMBL" id="CP163302">
    <property type="protein sequence ID" value="XDP43669.1"/>
    <property type="molecule type" value="Genomic_DNA"/>
</dbReference>
<dbReference type="GO" id="GO:0005829">
    <property type="term" value="C:cytosol"/>
    <property type="evidence" value="ECO:0007669"/>
    <property type="project" value="TreeGrafter"/>
</dbReference>
<dbReference type="Gene3D" id="3.40.50.300">
    <property type="entry name" value="P-loop containing nucleotide triphosphate hydrolases"/>
    <property type="match status" value="1"/>
</dbReference>
<protein>
    <recommendedName>
        <fullName evidence="3 11">Shikimate kinase</fullName>
        <shortName evidence="11">SK</shortName>
        <ecNumber evidence="3 11">2.7.1.71</ecNumber>
    </recommendedName>
</protein>
<dbReference type="RefSeq" id="WP_369044609.1">
    <property type="nucleotide sequence ID" value="NZ_CP163302.1"/>
</dbReference>
<dbReference type="PROSITE" id="PS01128">
    <property type="entry name" value="SHIKIMATE_KINASE"/>
    <property type="match status" value="1"/>
</dbReference>
<dbReference type="GO" id="GO:0009423">
    <property type="term" value="P:chorismate biosynthetic process"/>
    <property type="evidence" value="ECO:0007669"/>
    <property type="project" value="UniProtKB-UniRule"/>
</dbReference>
<dbReference type="EC" id="2.7.1.71" evidence="3 11"/>
<feature type="binding site" evidence="11">
    <location>
        <position position="161"/>
    </location>
    <ligand>
        <name>ATP</name>
        <dbReference type="ChEBI" id="CHEBI:30616"/>
    </ligand>
</feature>
<feature type="binding site" evidence="11">
    <location>
        <position position="144"/>
    </location>
    <ligand>
        <name>substrate</name>
    </ligand>
</feature>
<comment type="pathway">
    <text evidence="1 11">Metabolic intermediate biosynthesis; chorismate biosynthesis; chorismate from D-erythrose 4-phosphate and phosphoenolpyruvate: step 5/7.</text>
</comment>
<keyword evidence="6 11" id="KW-0547">Nucleotide-binding</keyword>
<dbReference type="InterPro" id="IPR023000">
    <property type="entry name" value="Shikimate_kinase_CS"/>
</dbReference>
<evidence type="ECO:0000256" key="6">
    <source>
        <dbReference type="ARBA" id="ARBA00022741"/>
    </source>
</evidence>
<accession>A0AB39KYG1</accession>
<evidence type="ECO:0000256" key="9">
    <source>
        <dbReference type="ARBA" id="ARBA00023141"/>
    </source>
</evidence>
<feature type="binding site" evidence="11">
    <location>
        <position position="126"/>
    </location>
    <ligand>
        <name>ATP</name>
        <dbReference type="ChEBI" id="CHEBI:30616"/>
    </ligand>
</feature>
<dbReference type="PANTHER" id="PTHR21087">
    <property type="entry name" value="SHIKIMATE KINASE"/>
    <property type="match status" value="1"/>
</dbReference>
<dbReference type="KEGG" id="spue:AB5L97_10045"/>
<name>A0AB39KYG1_9MICC</name>
<dbReference type="PRINTS" id="PR01100">
    <property type="entry name" value="SHIKIMTKNASE"/>
</dbReference>
<comment type="catalytic activity">
    <reaction evidence="10 11">
        <text>shikimate + ATP = 3-phosphoshikimate + ADP + H(+)</text>
        <dbReference type="Rhea" id="RHEA:13121"/>
        <dbReference type="ChEBI" id="CHEBI:15378"/>
        <dbReference type="ChEBI" id="CHEBI:30616"/>
        <dbReference type="ChEBI" id="CHEBI:36208"/>
        <dbReference type="ChEBI" id="CHEBI:145989"/>
        <dbReference type="ChEBI" id="CHEBI:456216"/>
        <dbReference type="EC" id="2.7.1.71"/>
    </reaction>
</comment>
<comment type="similarity">
    <text evidence="2 11">Belongs to the shikimate kinase family.</text>
</comment>
<organism evidence="12">
    <name type="scientific">Sinomonas puerhi</name>
    <dbReference type="NCBI Taxonomy" id="3238584"/>
    <lineage>
        <taxon>Bacteria</taxon>
        <taxon>Bacillati</taxon>
        <taxon>Actinomycetota</taxon>
        <taxon>Actinomycetes</taxon>
        <taxon>Micrococcales</taxon>
        <taxon>Micrococcaceae</taxon>
        <taxon>Sinomonas</taxon>
    </lineage>
</organism>
<evidence type="ECO:0000256" key="10">
    <source>
        <dbReference type="ARBA" id="ARBA00048567"/>
    </source>
</evidence>
<dbReference type="SUPFAM" id="SSF52540">
    <property type="entry name" value="P-loop containing nucleoside triphosphate hydrolases"/>
    <property type="match status" value="1"/>
</dbReference>
<feature type="binding site" evidence="11">
    <location>
        <position position="23"/>
    </location>
    <ligand>
        <name>Mg(2+)</name>
        <dbReference type="ChEBI" id="CHEBI:18420"/>
    </ligand>
</feature>
<feature type="binding site" evidence="11">
    <location>
        <position position="41"/>
    </location>
    <ligand>
        <name>substrate</name>
    </ligand>
</feature>
<dbReference type="InterPro" id="IPR031322">
    <property type="entry name" value="Shikimate/glucono_kinase"/>
</dbReference>
<reference evidence="12" key="1">
    <citation type="submission" date="2024-07" db="EMBL/GenBank/DDBJ databases">
        <authorList>
            <person name="fu j."/>
        </authorList>
    </citation>
    <scope>NUCLEOTIDE SEQUENCE</scope>
    <source>
        <strain evidence="12">P10A9</strain>
    </source>
</reference>
<keyword evidence="4 11" id="KW-0028">Amino-acid biosynthesis</keyword>
<evidence type="ECO:0000256" key="1">
    <source>
        <dbReference type="ARBA" id="ARBA00004842"/>
    </source>
</evidence>
<keyword evidence="11" id="KW-0479">Metal-binding</keyword>
<evidence type="ECO:0000313" key="12">
    <source>
        <dbReference type="EMBL" id="XDP43669.1"/>
    </source>
</evidence>
<gene>
    <name evidence="11" type="primary">aroK</name>
    <name evidence="12" type="ORF">AB5L97_10045</name>
</gene>
<proteinExistence type="inferred from homology"/>
<dbReference type="InterPro" id="IPR000623">
    <property type="entry name" value="Shikimate_kinase/TSH1"/>
</dbReference>
<dbReference type="GO" id="GO:0009073">
    <property type="term" value="P:aromatic amino acid family biosynthetic process"/>
    <property type="evidence" value="ECO:0007669"/>
    <property type="project" value="UniProtKB-KW"/>
</dbReference>